<dbReference type="OrthoDB" id="9791872at2"/>
<feature type="transmembrane region" description="Helical" evidence="1">
    <location>
        <begin position="465"/>
        <end position="485"/>
    </location>
</feature>
<feature type="transmembrane region" description="Helical" evidence="1">
    <location>
        <begin position="134"/>
        <end position="158"/>
    </location>
</feature>
<dbReference type="Pfam" id="PF01970">
    <property type="entry name" value="TctA"/>
    <property type="match status" value="1"/>
</dbReference>
<dbReference type="PANTHER" id="PTHR35342:SF5">
    <property type="entry name" value="TRICARBOXYLIC TRANSPORT PROTEIN"/>
    <property type="match status" value="1"/>
</dbReference>
<organism evidence="3 4">
    <name type="scientific">Alloyangia pacifica</name>
    <dbReference type="NCBI Taxonomy" id="311180"/>
    <lineage>
        <taxon>Bacteria</taxon>
        <taxon>Pseudomonadati</taxon>
        <taxon>Pseudomonadota</taxon>
        <taxon>Alphaproteobacteria</taxon>
        <taxon>Rhodobacterales</taxon>
        <taxon>Roseobacteraceae</taxon>
        <taxon>Alloyangia</taxon>
    </lineage>
</organism>
<feature type="transmembrane region" description="Helical" evidence="1">
    <location>
        <begin position="107"/>
        <end position="128"/>
    </location>
</feature>
<feature type="transmembrane region" description="Helical" evidence="1">
    <location>
        <begin position="19"/>
        <end position="45"/>
    </location>
</feature>
<dbReference type="STRING" id="311180.SAMN04488050_109168"/>
<keyword evidence="1" id="KW-0472">Membrane</keyword>
<feature type="domain" description="DUF112" evidence="2">
    <location>
        <begin position="20"/>
        <end position="440"/>
    </location>
</feature>
<proteinExistence type="predicted"/>
<feature type="transmembrane region" description="Helical" evidence="1">
    <location>
        <begin position="388"/>
        <end position="408"/>
    </location>
</feature>
<evidence type="ECO:0000259" key="2">
    <source>
        <dbReference type="Pfam" id="PF01970"/>
    </source>
</evidence>
<dbReference type="InterPro" id="IPR002823">
    <property type="entry name" value="DUF112_TM"/>
</dbReference>
<dbReference type="Proteomes" id="UP000199392">
    <property type="component" value="Unassembled WGS sequence"/>
</dbReference>
<sequence length="515" mass="54707">MEMYADILIGFERALSFDALLFCFIGVTIGTFVGVLPGVGALAAVSLCLPMTYYLDPTVAMIMLAGIFYGAQYGSSTASILLNVPGTVTAAVTALDGYPMTQQGRAGLALFVTTICSFVGGSIAIILMMGFTPLIARAALSFSSAEYFLIMAFGLFLASTIGSGSQLKSLAMVALGLTLGLVGTDLNSGVSRFTFGQVELYDGISLVTIAMGLFGVAEILNSIVDDTSRKPATGKITFKSMLPSKAEWKVIVKPTLRGTAIGAVIGALPGSGATIATFIAYAVEKRQSKTPERFGKGALEGIAAPEAANNSAVQSAFVPTLSLGIPGDALMAFLLGAMMIHGVVPGPRFLIDQPQMFWGLVASFWIGNVLLLILNIPLIGVWVRMLSIPYNILFPAMLFFICIGVYSIEYQVFDIALVMIFGIVGLVMNRLAYPAAPLLLGFILGPMMEEHFKRALLMSRGSFSIFWERPISVVLLALLAGLLLLSARAIWKSQRAASPSSLSEPQMQSQTKDTQ</sequence>
<name>A0A1I6V0B0_9RHOB</name>
<feature type="transmembrane region" description="Helical" evidence="1">
    <location>
        <begin position="259"/>
        <end position="283"/>
    </location>
</feature>
<reference evidence="4" key="1">
    <citation type="submission" date="2016-10" db="EMBL/GenBank/DDBJ databases">
        <authorList>
            <person name="Varghese N."/>
            <person name="Submissions S."/>
        </authorList>
    </citation>
    <scope>NUCLEOTIDE SEQUENCE [LARGE SCALE GENOMIC DNA]</scope>
    <source>
        <strain evidence="4">DSM 26894</strain>
    </source>
</reference>
<evidence type="ECO:0000313" key="4">
    <source>
        <dbReference type="Proteomes" id="UP000199392"/>
    </source>
</evidence>
<evidence type="ECO:0000256" key="1">
    <source>
        <dbReference type="SAM" id="Phobius"/>
    </source>
</evidence>
<accession>A0A1I6V0B0</accession>
<keyword evidence="1" id="KW-0812">Transmembrane</keyword>
<feature type="transmembrane region" description="Helical" evidence="1">
    <location>
        <begin position="415"/>
        <end position="445"/>
    </location>
</feature>
<feature type="transmembrane region" description="Helical" evidence="1">
    <location>
        <begin position="356"/>
        <end position="382"/>
    </location>
</feature>
<gene>
    <name evidence="3" type="ORF">SAMN04488050_109168</name>
</gene>
<evidence type="ECO:0000313" key="3">
    <source>
        <dbReference type="EMBL" id="SFT07056.1"/>
    </source>
</evidence>
<dbReference type="EMBL" id="FOZW01000009">
    <property type="protein sequence ID" value="SFT07056.1"/>
    <property type="molecule type" value="Genomic_DNA"/>
</dbReference>
<feature type="transmembrane region" description="Helical" evidence="1">
    <location>
        <begin position="200"/>
        <end position="220"/>
    </location>
</feature>
<keyword evidence="4" id="KW-1185">Reference proteome</keyword>
<protein>
    <submittedName>
        <fullName evidence="3">TctA family transporter</fullName>
    </submittedName>
</protein>
<keyword evidence="1" id="KW-1133">Transmembrane helix</keyword>
<dbReference type="PANTHER" id="PTHR35342">
    <property type="entry name" value="TRICARBOXYLIC TRANSPORT PROTEIN"/>
    <property type="match status" value="1"/>
</dbReference>
<feature type="transmembrane region" description="Helical" evidence="1">
    <location>
        <begin position="170"/>
        <end position="188"/>
    </location>
</feature>
<dbReference type="AlphaFoldDB" id="A0A1I6V0B0"/>
<feature type="transmembrane region" description="Helical" evidence="1">
    <location>
        <begin position="323"/>
        <end position="344"/>
    </location>
</feature>